<protein>
    <submittedName>
        <fullName evidence="2">Uncharacterized protein</fullName>
    </submittedName>
</protein>
<accession>A0A1Y5NYN2</accession>
<organism evidence="2">
    <name type="scientific">uncultured Microbacterium sp</name>
    <dbReference type="NCBI Taxonomy" id="191216"/>
    <lineage>
        <taxon>Bacteria</taxon>
        <taxon>Bacillati</taxon>
        <taxon>Actinomycetota</taxon>
        <taxon>Actinomycetes</taxon>
        <taxon>Micrococcales</taxon>
        <taxon>Microbacteriaceae</taxon>
        <taxon>Microbacterium</taxon>
        <taxon>environmental samples</taxon>
    </lineage>
</organism>
<proteinExistence type="predicted"/>
<dbReference type="AlphaFoldDB" id="A0A1Y5NYN2"/>
<evidence type="ECO:0000313" key="2">
    <source>
        <dbReference type="EMBL" id="SBS71465.1"/>
    </source>
</evidence>
<sequence>MDSTKPTNSPRRLPTTSPSSTGAQVTIGSESSSAVLMGASLGRCGRVRVSHMDWYLNW</sequence>
<feature type="compositionally biased region" description="Low complexity" evidence="1">
    <location>
        <begin position="1"/>
        <end position="21"/>
    </location>
</feature>
<dbReference type="EMBL" id="FLQR01000006">
    <property type="protein sequence ID" value="SBS71465.1"/>
    <property type="molecule type" value="Genomic_DNA"/>
</dbReference>
<reference evidence="2" key="1">
    <citation type="submission" date="2016-03" db="EMBL/GenBank/DDBJ databases">
        <authorList>
            <person name="Ploux O."/>
        </authorList>
    </citation>
    <scope>NUCLEOTIDE SEQUENCE</scope>
    <source>
        <strain evidence="2">UC1</strain>
    </source>
</reference>
<gene>
    <name evidence="2" type="ORF">MIPYR_20022</name>
</gene>
<name>A0A1Y5NYN2_9MICO</name>
<evidence type="ECO:0000256" key="1">
    <source>
        <dbReference type="SAM" id="MobiDB-lite"/>
    </source>
</evidence>
<feature type="region of interest" description="Disordered" evidence="1">
    <location>
        <begin position="1"/>
        <end position="27"/>
    </location>
</feature>